<keyword evidence="1" id="KW-1133">Transmembrane helix</keyword>
<dbReference type="InterPro" id="IPR048136">
    <property type="entry name" value="STM3941-like"/>
</dbReference>
<dbReference type="EMBL" id="RAPY01000001">
    <property type="protein sequence ID" value="RKE55558.1"/>
    <property type="molecule type" value="Genomic_DNA"/>
</dbReference>
<sequence length="171" mass="19479">MEFKLAKTKIILFSAMCFLILILGLYTIRFPEKMSNFFDSPILAIIIGLLTSLISLISLGILFRVYTHKSGVIINHDGIIDTSSLVSVGLIKWEDIVRIRKIEVNSVPFLIIDVKNQEEYLKDLNKLKAWWMRVNAKSFGSAISISPVFLKCKFSELEDAVNVGHNRYLIQ</sequence>
<evidence type="ECO:0000313" key="2">
    <source>
        <dbReference type="EMBL" id="RKE55558.1"/>
    </source>
</evidence>
<name>A0A420BFT2_SPHD1</name>
<reference evidence="2 3" key="1">
    <citation type="submission" date="2018-09" db="EMBL/GenBank/DDBJ databases">
        <title>Genomic Encyclopedia of Type Strains, Phase III (KMG-III): the genomes of soil and plant-associated and newly described type strains.</title>
        <authorList>
            <person name="Whitman W."/>
        </authorList>
    </citation>
    <scope>NUCLEOTIDE SEQUENCE [LARGE SCALE GENOMIC DNA]</scope>
    <source>
        <strain evidence="2 3">CECT 7938</strain>
    </source>
</reference>
<accession>A0A420BFT2</accession>
<gene>
    <name evidence="2" type="ORF">DFQ12_0390</name>
</gene>
<proteinExistence type="predicted"/>
<organism evidence="2 3">
    <name type="scientific">Sphingobacterium detergens</name>
    <dbReference type="NCBI Taxonomy" id="1145106"/>
    <lineage>
        <taxon>Bacteria</taxon>
        <taxon>Pseudomonadati</taxon>
        <taxon>Bacteroidota</taxon>
        <taxon>Sphingobacteriia</taxon>
        <taxon>Sphingobacteriales</taxon>
        <taxon>Sphingobacteriaceae</taxon>
        <taxon>Sphingobacterium</taxon>
    </lineage>
</organism>
<evidence type="ECO:0000313" key="3">
    <source>
        <dbReference type="Proteomes" id="UP000286246"/>
    </source>
</evidence>
<dbReference type="NCBIfam" id="NF041635">
    <property type="entry name" value="STM3941_fam"/>
    <property type="match status" value="1"/>
</dbReference>
<dbReference type="RefSeq" id="WP_120257331.1">
    <property type="nucleotide sequence ID" value="NZ_RAPY01000001.1"/>
</dbReference>
<dbReference type="AlphaFoldDB" id="A0A420BFT2"/>
<evidence type="ECO:0000256" key="1">
    <source>
        <dbReference type="SAM" id="Phobius"/>
    </source>
</evidence>
<keyword evidence="3" id="KW-1185">Reference proteome</keyword>
<keyword evidence="1" id="KW-0812">Transmembrane</keyword>
<comment type="caution">
    <text evidence="2">The sequence shown here is derived from an EMBL/GenBank/DDBJ whole genome shotgun (WGS) entry which is preliminary data.</text>
</comment>
<feature type="transmembrane region" description="Helical" evidence="1">
    <location>
        <begin position="12"/>
        <end position="30"/>
    </location>
</feature>
<evidence type="ECO:0008006" key="4">
    <source>
        <dbReference type="Google" id="ProtNLM"/>
    </source>
</evidence>
<dbReference type="OrthoDB" id="6028159at2"/>
<feature type="transmembrane region" description="Helical" evidence="1">
    <location>
        <begin position="42"/>
        <end position="63"/>
    </location>
</feature>
<protein>
    <recommendedName>
        <fullName evidence="4">PH (Pleckstrin Homology) domain-containing protein</fullName>
    </recommendedName>
</protein>
<dbReference type="Proteomes" id="UP000286246">
    <property type="component" value="Unassembled WGS sequence"/>
</dbReference>
<keyword evidence="1" id="KW-0472">Membrane</keyword>